<sequence>MVELRREDTTAFTNFLRMPPAMFDELLTRVGPRITKQRTYYRAPIEPGMKLAITLRHLASGSKYTDMRYGWRVPHNTISLIVREVCRAIIEEYIDEVMPVPTTKAEWRRIADEYYQKWNFPHTCGSLDGKHVACKCPPASGSTYFNYKKFYSVVLLAMVDADYKFLWADIGGRGAASDAQVWNDSDLQEAIIDGDLKLPDPEPLPHDTEDLPYFFIVCCSSFLLCAF</sequence>
<dbReference type="PANTHER" id="PTHR22930:SF198">
    <property type="entry name" value="DDE TNP4 DOMAIN-CONTAINING PROTEIN"/>
    <property type="match status" value="1"/>
</dbReference>
<evidence type="ECO:0000256" key="4">
    <source>
        <dbReference type="ARBA" id="ARBA00022722"/>
    </source>
</evidence>
<evidence type="ECO:0000256" key="7">
    <source>
        <dbReference type="ARBA" id="ARBA00023242"/>
    </source>
</evidence>
<dbReference type="Pfam" id="PF13359">
    <property type="entry name" value="DDE_Tnp_4"/>
    <property type="match status" value="1"/>
</dbReference>
<evidence type="ECO:0000256" key="1">
    <source>
        <dbReference type="ARBA" id="ARBA00001968"/>
    </source>
</evidence>
<proteinExistence type="inferred from homology"/>
<keyword evidence="4" id="KW-0540">Nuclease</keyword>
<evidence type="ECO:0000313" key="9">
    <source>
        <dbReference type="EMBL" id="KAJ8019719.1"/>
    </source>
</evidence>
<dbReference type="AlphaFoldDB" id="A0A9Q0YDI9"/>
<comment type="similarity">
    <text evidence="3">Belongs to the HARBI1 family.</text>
</comment>
<protein>
    <submittedName>
        <fullName evidence="9">Protein ALP1-like</fullName>
    </submittedName>
</protein>
<organism evidence="9 10">
    <name type="scientific">Holothuria leucospilota</name>
    <name type="common">Black long sea cucumber</name>
    <name type="synonym">Mertensiothuria leucospilota</name>
    <dbReference type="NCBI Taxonomy" id="206669"/>
    <lineage>
        <taxon>Eukaryota</taxon>
        <taxon>Metazoa</taxon>
        <taxon>Echinodermata</taxon>
        <taxon>Eleutherozoa</taxon>
        <taxon>Echinozoa</taxon>
        <taxon>Holothuroidea</taxon>
        <taxon>Aspidochirotacea</taxon>
        <taxon>Aspidochirotida</taxon>
        <taxon>Holothuriidae</taxon>
        <taxon>Holothuria</taxon>
    </lineage>
</organism>
<evidence type="ECO:0000256" key="5">
    <source>
        <dbReference type="ARBA" id="ARBA00022723"/>
    </source>
</evidence>
<dbReference type="GO" id="GO:0005634">
    <property type="term" value="C:nucleus"/>
    <property type="evidence" value="ECO:0007669"/>
    <property type="project" value="UniProtKB-SubCell"/>
</dbReference>
<evidence type="ECO:0000256" key="2">
    <source>
        <dbReference type="ARBA" id="ARBA00004123"/>
    </source>
</evidence>
<reference evidence="9" key="1">
    <citation type="submission" date="2021-10" db="EMBL/GenBank/DDBJ databases">
        <title>Tropical sea cucumber genome reveals ecological adaptation and Cuvierian tubules defense mechanism.</title>
        <authorList>
            <person name="Chen T."/>
        </authorList>
    </citation>
    <scope>NUCLEOTIDE SEQUENCE</scope>
    <source>
        <strain evidence="9">Nanhai2018</strain>
        <tissue evidence="9">Muscle</tissue>
    </source>
</reference>
<evidence type="ECO:0000256" key="6">
    <source>
        <dbReference type="ARBA" id="ARBA00022801"/>
    </source>
</evidence>
<accession>A0A9Q0YDI9</accession>
<comment type="caution">
    <text evidence="9">The sequence shown here is derived from an EMBL/GenBank/DDBJ whole genome shotgun (WGS) entry which is preliminary data.</text>
</comment>
<evidence type="ECO:0000256" key="3">
    <source>
        <dbReference type="ARBA" id="ARBA00006958"/>
    </source>
</evidence>
<comment type="cofactor">
    <cofactor evidence="1">
        <name>a divalent metal cation</name>
        <dbReference type="ChEBI" id="CHEBI:60240"/>
    </cofactor>
</comment>
<dbReference type="GO" id="GO:0016787">
    <property type="term" value="F:hydrolase activity"/>
    <property type="evidence" value="ECO:0007669"/>
    <property type="project" value="UniProtKB-KW"/>
</dbReference>
<dbReference type="InterPro" id="IPR045249">
    <property type="entry name" value="HARBI1-like"/>
</dbReference>
<dbReference type="OrthoDB" id="10051449at2759"/>
<feature type="domain" description="DDE Tnp4" evidence="8">
    <location>
        <begin position="127"/>
        <end position="192"/>
    </location>
</feature>
<evidence type="ECO:0000313" key="10">
    <source>
        <dbReference type="Proteomes" id="UP001152320"/>
    </source>
</evidence>
<keyword evidence="5" id="KW-0479">Metal-binding</keyword>
<evidence type="ECO:0000259" key="8">
    <source>
        <dbReference type="Pfam" id="PF13359"/>
    </source>
</evidence>
<keyword evidence="7" id="KW-0539">Nucleus</keyword>
<dbReference type="GO" id="GO:0004518">
    <property type="term" value="F:nuclease activity"/>
    <property type="evidence" value="ECO:0007669"/>
    <property type="project" value="UniProtKB-KW"/>
</dbReference>
<keyword evidence="10" id="KW-1185">Reference proteome</keyword>
<dbReference type="EMBL" id="JAIZAY010000023">
    <property type="protein sequence ID" value="KAJ8019719.1"/>
    <property type="molecule type" value="Genomic_DNA"/>
</dbReference>
<name>A0A9Q0YDI9_HOLLE</name>
<dbReference type="GO" id="GO:0046872">
    <property type="term" value="F:metal ion binding"/>
    <property type="evidence" value="ECO:0007669"/>
    <property type="project" value="UniProtKB-KW"/>
</dbReference>
<dbReference type="PANTHER" id="PTHR22930">
    <property type="match status" value="1"/>
</dbReference>
<keyword evidence="6" id="KW-0378">Hydrolase</keyword>
<dbReference type="InterPro" id="IPR027806">
    <property type="entry name" value="HARBI1_dom"/>
</dbReference>
<gene>
    <name evidence="9" type="ORF">HOLleu_41411</name>
</gene>
<comment type="subcellular location">
    <subcellularLocation>
        <location evidence="2">Nucleus</location>
    </subcellularLocation>
</comment>
<dbReference type="Proteomes" id="UP001152320">
    <property type="component" value="Chromosome 23"/>
</dbReference>